<dbReference type="Proteomes" id="UP000582659">
    <property type="component" value="Unassembled WGS sequence"/>
</dbReference>
<dbReference type="Proteomes" id="UP000095284">
    <property type="component" value="Unplaced"/>
</dbReference>
<keyword evidence="4" id="KW-1185">Reference proteome</keyword>
<reference evidence="5" key="1">
    <citation type="submission" date="2016-11" db="UniProtKB">
        <authorList>
            <consortium name="WormBaseParasite"/>
        </authorList>
    </citation>
    <scope>IDENTIFICATION</scope>
</reference>
<dbReference type="Proteomes" id="UP000659654">
    <property type="component" value="Unassembled WGS sequence"/>
</dbReference>
<reference evidence="2" key="2">
    <citation type="submission" date="2020-09" db="EMBL/GenBank/DDBJ databases">
        <authorList>
            <person name="Kikuchi T."/>
        </authorList>
    </citation>
    <scope>NUCLEOTIDE SEQUENCE</scope>
    <source>
        <strain evidence="2">Ka4C1</strain>
    </source>
</reference>
<dbReference type="AlphaFoldDB" id="A0A1I7SLD7"/>
<evidence type="ECO:0000313" key="3">
    <source>
        <dbReference type="Proteomes" id="UP000095284"/>
    </source>
</evidence>
<gene>
    <name evidence="2" type="ORF">BXYJ_LOCUS14092</name>
</gene>
<evidence type="ECO:0000313" key="4">
    <source>
        <dbReference type="Proteomes" id="UP000659654"/>
    </source>
</evidence>
<dbReference type="EMBL" id="CAJFDI010000006">
    <property type="protein sequence ID" value="CAD5234001.1"/>
    <property type="molecule type" value="Genomic_DNA"/>
</dbReference>
<keyword evidence="1" id="KW-0732">Signal</keyword>
<dbReference type="SMR" id="A0A1I7SLD7"/>
<protein>
    <submittedName>
        <fullName evidence="2">(pine wood nematode) hypothetical protein</fullName>
    </submittedName>
</protein>
<name>A0A1I7SLD7_BURXY</name>
<dbReference type="OrthoDB" id="10331779at2759"/>
<organism evidence="3 5">
    <name type="scientific">Bursaphelenchus xylophilus</name>
    <name type="common">Pinewood nematode worm</name>
    <name type="synonym">Aphelenchoides xylophilus</name>
    <dbReference type="NCBI Taxonomy" id="6326"/>
    <lineage>
        <taxon>Eukaryota</taxon>
        <taxon>Metazoa</taxon>
        <taxon>Ecdysozoa</taxon>
        <taxon>Nematoda</taxon>
        <taxon>Chromadorea</taxon>
        <taxon>Rhabditida</taxon>
        <taxon>Tylenchina</taxon>
        <taxon>Tylenchomorpha</taxon>
        <taxon>Aphelenchoidea</taxon>
        <taxon>Aphelenchoididae</taxon>
        <taxon>Bursaphelenchus</taxon>
    </lineage>
</organism>
<dbReference type="WBParaSite" id="BXY_1386900.1">
    <property type="protein sequence ID" value="BXY_1386900.1"/>
    <property type="gene ID" value="BXY_1386900"/>
</dbReference>
<accession>A0A1I7SLD7</accession>
<evidence type="ECO:0000313" key="2">
    <source>
        <dbReference type="EMBL" id="CAD5234001.1"/>
    </source>
</evidence>
<proteinExistence type="predicted"/>
<evidence type="ECO:0000256" key="1">
    <source>
        <dbReference type="SAM" id="SignalP"/>
    </source>
</evidence>
<sequence length="125" mass="14053">MKCVVVLVAFSVILAVVQADKKEAKKVYNYVFNVVEKLTKDPSFKEIAKAAAQTDNPIEYLDSKKSEIVAIETRILKETGLSKDQIDVIQKLSDAEAHLKFDEWLPKYRGLNANEKKILFGIPGL</sequence>
<feature type="signal peptide" evidence="1">
    <location>
        <begin position="1"/>
        <end position="19"/>
    </location>
</feature>
<evidence type="ECO:0000313" key="5">
    <source>
        <dbReference type="WBParaSite" id="BXY_1386900.1"/>
    </source>
</evidence>
<feature type="chain" id="PRO_5035360077" evidence="1">
    <location>
        <begin position="20"/>
        <end position="125"/>
    </location>
</feature>
<dbReference type="EMBL" id="CAJFCV020000006">
    <property type="protein sequence ID" value="CAG9129518.1"/>
    <property type="molecule type" value="Genomic_DNA"/>
</dbReference>